<sequence>MQTADRYAQRPKPKPGETWLYITGQEFRILRLEQNTDTQKEYVVYSDARNPESMWHMPLDEFMATLGDGDDTKICYFQKVRD</sequence>
<dbReference type="InterPro" id="IPR037135">
    <property type="entry name" value="DUF1653-like_dom_sf"/>
</dbReference>
<gene>
    <name evidence="2" type="ORF">DYY88_23875</name>
</gene>
<dbReference type="EMBL" id="QVFV01000016">
    <property type="protein sequence ID" value="RZM74088.1"/>
    <property type="molecule type" value="Genomic_DNA"/>
</dbReference>
<dbReference type="RefSeq" id="WP_130199589.1">
    <property type="nucleotide sequence ID" value="NZ_QVFV01000016.1"/>
</dbReference>
<dbReference type="InterPro" id="IPR023387">
    <property type="entry name" value="DUF1653-like_dom"/>
</dbReference>
<comment type="caution">
    <text evidence="2">The sequence shown here is derived from an EMBL/GenBank/DDBJ whole genome shotgun (WGS) entry which is preliminary data.</text>
</comment>
<accession>A0A4Q7E0P9</accession>
<evidence type="ECO:0000313" key="2">
    <source>
        <dbReference type="EMBL" id="RZM74088.1"/>
    </source>
</evidence>
<evidence type="ECO:0000313" key="3">
    <source>
        <dbReference type="Proteomes" id="UP000292459"/>
    </source>
</evidence>
<dbReference type="AlphaFoldDB" id="A0A4Q7E0P9"/>
<name>A0A4Q7E0P9_9CYAN</name>
<dbReference type="Pfam" id="PF07866">
    <property type="entry name" value="DUF1653"/>
    <property type="match status" value="1"/>
</dbReference>
<proteinExistence type="predicted"/>
<protein>
    <submittedName>
        <fullName evidence="2">DUF1653 domain-containing protein</fullName>
    </submittedName>
</protein>
<feature type="domain" description="DUF1653" evidence="1">
    <location>
        <begin position="24"/>
        <end position="66"/>
    </location>
</feature>
<dbReference type="Proteomes" id="UP000292459">
    <property type="component" value="Unassembled WGS sequence"/>
</dbReference>
<reference evidence="2 3" key="1">
    <citation type="submission" date="2018-11" db="EMBL/GenBank/DDBJ databases">
        <title>Whole genome sequencing of an environmental sample.</title>
        <authorList>
            <person name="Sarangi A.N."/>
            <person name="Singh D."/>
            <person name="Tripathy S."/>
        </authorList>
    </citation>
    <scope>NUCLEOTIDE SEQUENCE [LARGE SCALE GENOMIC DNA]</scope>
    <source>
        <strain evidence="2 3">Lakshadweep</strain>
    </source>
</reference>
<dbReference type="Gene3D" id="2.30.30.320">
    <property type="entry name" value="DUF1653-like domain"/>
    <property type="match status" value="1"/>
</dbReference>
<organism evidence="2 3">
    <name type="scientific">Leptolyngbya iicbica LK</name>
    <dbReference type="NCBI Taxonomy" id="2294035"/>
    <lineage>
        <taxon>Bacteria</taxon>
        <taxon>Bacillati</taxon>
        <taxon>Cyanobacteriota</taxon>
        <taxon>Cyanophyceae</taxon>
        <taxon>Leptolyngbyales</taxon>
        <taxon>Leptolyngbyaceae</taxon>
        <taxon>Leptolyngbya group</taxon>
        <taxon>Leptolyngbya</taxon>
        <taxon>Leptolyngbya iicbica</taxon>
    </lineage>
</organism>
<evidence type="ECO:0000259" key="1">
    <source>
        <dbReference type="Pfam" id="PF07866"/>
    </source>
</evidence>
<keyword evidence="3" id="KW-1185">Reference proteome</keyword>